<gene>
    <name evidence="2" type="ORF">Daesc_009017</name>
</gene>
<sequence length="277" mass="32067">MPNSQPLLWQFLPEEGFQWLTNTGTPLLRSAQAREVVRAMKKTGRRLDKPACMDYIILLFSAAKEKVQLCQYLNGPGFWEIVSGHVKWAQGVTPANLYDLSLRIISARRIFLDRVDYWAEMKREEHWDVPDSYLIRVFNEANAAVDGFTDAVRHTYETNPKIRERFYPRWTDDSDNEGTAEATKARFHEKCLEPRDPSYHATVNDQSNIHEGEDMEMDEDVEMGENMGSDASEMDNEMDEEMGEGDDEVDEADKEIQMMEIPEGEPSHTMTLTLRFR</sequence>
<proteinExistence type="predicted"/>
<feature type="region of interest" description="Disordered" evidence="1">
    <location>
        <begin position="226"/>
        <end position="249"/>
    </location>
</feature>
<evidence type="ECO:0000313" key="3">
    <source>
        <dbReference type="Proteomes" id="UP001369815"/>
    </source>
</evidence>
<evidence type="ECO:0000256" key="1">
    <source>
        <dbReference type="SAM" id="MobiDB-lite"/>
    </source>
</evidence>
<feature type="compositionally biased region" description="Acidic residues" evidence="1">
    <location>
        <begin position="232"/>
        <end position="249"/>
    </location>
</feature>
<evidence type="ECO:0000313" key="2">
    <source>
        <dbReference type="EMBL" id="KAK6948945.1"/>
    </source>
</evidence>
<accession>A0AAX6M8H1</accession>
<feature type="compositionally biased region" description="Polar residues" evidence="1">
    <location>
        <begin position="268"/>
        <end position="277"/>
    </location>
</feature>
<protein>
    <submittedName>
        <fullName evidence="2">Uncharacterized protein</fullName>
    </submittedName>
</protein>
<name>A0AAX6M8H1_9PEZI</name>
<organism evidence="2 3">
    <name type="scientific">Daldinia eschscholtzii</name>
    <dbReference type="NCBI Taxonomy" id="292717"/>
    <lineage>
        <taxon>Eukaryota</taxon>
        <taxon>Fungi</taxon>
        <taxon>Dikarya</taxon>
        <taxon>Ascomycota</taxon>
        <taxon>Pezizomycotina</taxon>
        <taxon>Sordariomycetes</taxon>
        <taxon>Xylariomycetidae</taxon>
        <taxon>Xylariales</taxon>
        <taxon>Hypoxylaceae</taxon>
        <taxon>Daldinia</taxon>
    </lineage>
</organism>
<keyword evidence="3" id="KW-1185">Reference proteome</keyword>
<dbReference type="EMBL" id="JBANMG010000009">
    <property type="protein sequence ID" value="KAK6948945.1"/>
    <property type="molecule type" value="Genomic_DNA"/>
</dbReference>
<feature type="region of interest" description="Disordered" evidence="1">
    <location>
        <begin position="258"/>
        <end position="277"/>
    </location>
</feature>
<reference evidence="2 3" key="1">
    <citation type="journal article" date="2024" name="Front Chem Biol">
        <title>Unveiling the potential of Daldinia eschscholtzii MFLUCC 19-0629 through bioactivity and bioinformatics studies for enhanced sustainable agriculture production.</title>
        <authorList>
            <person name="Brooks S."/>
            <person name="Weaver J.A."/>
            <person name="Klomchit A."/>
            <person name="Alharthi S.A."/>
            <person name="Onlamun T."/>
            <person name="Nurani R."/>
            <person name="Vong T.K."/>
            <person name="Alberti F."/>
            <person name="Greco C."/>
        </authorList>
    </citation>
    <scope>NUCLEOTIDE SEQUENCE [LARGE SCALE GENOMIC DNA]</scope>
    <source>
        <strain evidence="2">MFLUCC 19-0629</strain>
    </source>
</reference>
<dbReference type="AlphaFoldDB" id="A0AAX6M8H1"/>
<comment type="caution">
    <text evidence="2">The sequence shown here is derived from an EMBL/GenBank/DDBJ whole genome shotgun (WGS) entry which is preliminary data.</text>
</comment>
<dbReference type="Proteomes" id="UP001369815">
    <property type="component" value="Unassembled WGS sequence"/>
</dbReference>